<sequence length="740" mass="85118">SAQMRVLVAVIWLATVASLSTSEDRAKKAAERKEKTTTEGKKTIKMMLDEQMRADFSFDGKEGQKRDGTGIKWHPISDVRRLQSEGGKMVIVRIDPIDSKGLERRLEVVVAELRARGAEESKWIKRIPPALEDSAWLRWEGVPVETEVFIVTGNPEERAQIYTGSDTFTDLLTWLLQYLPPVRPKEIKTEKEMDNFMLAAPVSLIAYVPKELGDDGAFQAFVRKIAQRHPYLPVGLVYPAEELPYPSHALSPISIYYRDEDHVFPLDEDRLWEMDDFTRDNALKKASHQFISRFPEDAAHIFSQGIDKIVFVFDALGERRGQTPSYLRELALEMRQRVVIAYVDARDERMNGVREFFGVEPTENTDGVSSLQYSMKIRGFDARTERQYWPDERLKGETFQDVVETFVRDIAANKLKPHRKVEEIDPSVNAEGATIKLNADTFVETALSPSLDVVVCFFATWCPHSKRFIEKLLRAGDESKGKRKVLFTLLDVERNDVETKNKIRLFPTVILFRKGANEEVVYTGRRNLPEFYRWLDEEVERGEKMEEPAVEADETAKDYESPLTKKIKHDHEQQYTIDGLEHDPSVFEEGKGRKMKKEMDNELGYQLAERVLEKLKVDRPTIVDAIDRSKQREKMDTIPMGTVGGEKKKDTVVQPSKAPEPLSVKKPMVKKFIADKLPEQTEEQLEIRRDTVEETNQKMEDTVEEKENVIPDNLNWKNTVDVKDEEKKVVEKPPPVKAEL</sequence>
<feature type="non-terminal residue" evidence="5">
    <location>
        <position position="1"/>
    </location>
</feature>
<feature type="region of interest" description="Disordered" evidence="2">
    <location>
        <begin position="689"/>
        <end position="708"/>
    </location>
</feature>
<feature type="signal peptide" evidence="3">
    <location>
        <begin position="1"/>
        <end position="22"/>
    </location>
</feature>
<dbReference type="PROSITE" id="PS51352">
    <property type="entry name" value="THIOREDOXIN_2"/>
    <property type="match status" value="1"/>
</dbReference>
<evidence type="ECO:0000256" key="3">
    <source>
        <dbReference type="SAM" id="SignalP"/>
    </source>
</evidence>
<evidence type="ECO:0000256" key="2">
    <source>
        <dbReference type="SAM" id="MobiDB-lite"/>
    </source>
</evidence>
<dbReference type="GO" id="GO:0034976">
    <property type="term" value="P:response to endoplasmic reticulum stress"/>
    <property type="evidence" value="ECO:0007669"/>
    <property type="project" value="TreeGrafter"/>
</dbReference>
<evidence type="ECO:0000256" key="1">
    <source>
        <dbReference type="ARBA" id="ARBA00006347"/>
    </source>
</evidence>
<keyword evidence="3" id="KW-0732">Signal</keyword>
<evidence type="ECO:0000313" key="5">
    <source>
        <dbReference type="EMBL" id="GMS96968.1"/>
    </source>
</evidence>
<reference evidence="5" key="1">
    <citation type="submission" date="2023-10" db="EMBL/GenBank/DDBJ databases">
        <title>Genome assembly of Pristionchus species.</title>
        <authorList>
            <person name="Yoshida K."/>
            <person name="Sommer R.J."/>
        </authorList>
    </citation>
    <scope>NUCLEOTIDE SEQUENCE</scope>
    <source>
        <strain evidence="5">RS0144</strain>
    </source>
</reference>
<dbReference type="CDD" id="cd02961">
    <property type="entry name" value="PDI_a_family"/>
    <property type="match status" value="1"/>
</dbReference>
<dbReference type="Gene3D" id="3.40.30.10">
    <property type="entry name" value="Glutaredoxin"/>
    <property type="match status" value="2"/>
</dbReference>
<dbReference type="Pfam" id="PF00085">
    <property type="entry name" value="Thioredoxin"/>
    <property type="match status" value="1"/>
</dbReference>
<accession>A0AAV5TRV8</accession>
<feature type="chain" id="PRO_5043797944" description="Thioredoxin domain-containing protein" evidence="3">
    <location>
        <begin position="23"/>
        <end position="740"/>
    </location>
</feature>
<evidence type="ECO:0000313" key="6">
    <source>
        <dbReference type="Proteomes" id="UP001432027"/>
    </source>
</evidence>
<dbReference type="GO" id="GO:0005783">
    <property type="term" value="C:endoplasmic reticulum"/>
    <property type="evidence" value="ECO:0007669"/>
    <property type="project" value="TreeGrafter"/>
</dbReference>
<keyword evidence="6" id="KW-1185">Reference proteome</keyword>
<dbReference type="EMBL" id="BTSX01000004">
    <property type="protein sequence ID" value="GMS96968.1"/>
    <property type="molecule type" value="Genomic_DNA"/>
</dbReference>
<protein>
    <recommendedName>
        <fullName evidence="4">Thioredoxin domain-containing protein</fullName>
    </recommendedName>
</protein>
<gene>
    <name evidence="5" type="ORF">PENTCL1PPCAC_19143</name>
</gene>
<dbReference type="GO" id="GO:0006457">
    <property type="term" value="P:protein folding"/>
    <property type="evidence" value="ECO:0007669"/>
    <property type="project" value="TreeGrafter"/>
</dbReference>
<proteinExistence type="inferred from homology"/>
<feature type="region of interest" description="Disordered" evidence="2">
    <location>
        <begin position="638"/>
        <end position="664"/>
    </location>
</feature>
<dbReference type="SUPFAM" id="SSF52833">
    <property type="entry name" value="Thioredoxin-like"/>
    <property type="match status" value="1"/>
</dbReference>
<comment type="caution">
    <text evidence="5">The sequence shown here is derived from an EMBL/GenBank/DDBJ whole genome shotgun (WGS) entry which is preliminary data.</text>
</comment>
<comment type="similarity">
    <text evidence="1">Belongs to the protein disulfide isomerase family.</text>
</comment>
<name>A0AAV5TRV8_9BILA</name>
<dbReference type="InterPro" id="IPR036249">
    <property type="entry name" value="Thioredoxin-like_sf"/>
</dbReference>
<dbReference type="Proteomes" id="UP001432027">
    <property type="component" value="Unassembled WGS sequence"/>
</dbReference>
<organism evidence="5 6">
    <name type="scientific">Pristionchus entomophagus</name>
    <dbReference type="NCBI Taxonomy" id="358040"/>
    <lineage>
        <taxon>Eukaryota</taxon>
        <taxon>Metazoa</taxon>
        <taxon>Ecdysozoa</taxon>
        <taxon>Nematoda</taxon>
        <taxon>Chromadorea</taxon>
        <taxon>Rhabditida</taxon>
        <taxon>Rhabditina</taxon>
        <taxon>Diplogasteromorpha</taxon>
        <taxon>Diplogasteroidea</taxon>
        <taxon>Neodiplogasteridae</taxon>
        <taxon>Pristionchus</taxon>
    </lineage>
</organism>
<feature type="domain" description="Thioredoxin" evidence="4">
    <location>
        <begin position="410"/>
        <end position="540"/>
    </location>
</feature>
<dbReference type="InterPro" id="IPR013766">
    <property type="entry name" value="Thioredoxin_domain"/>
</dbReference>
<dbReference type="AlphaFoldDB" id="A0AAV5TRV8"/>
<dbReference type="GO" id="GO:0003756">
    <property type="term" value="F:protein disulfide isomerase activity"/>
    <property type="evidence" value="ECO:0007669"/>
    <property type="project" value="TreeGrafter"/>
</dbReference>
<dbReference type="PANTHER" id="PTHR18929">
    <property type="entry name" value="PROTEIN DISULFIDE ISOMERASE"/>
    <property type="match status" value="1"/>
</dbReference>
<evidence type="ECO:0000259" key="4">
    <source>
        <dbReference type="PROSITE" id="PS51352"/>
    </source>
</evidence>